<dbReference type="OMA" id="INGCHAR"/>
<dbReference type="GO" id="GO:0005634">
    <property type="term" value="C:nucleus"/>
    <property type="evidence" value="ECO:0007669"/>
    <property type="project" value="TreeGrafter"/>
</dbReference>
<keyword evidence="5" id="KW-1185">Reference proteome</keyword>
<dbReference type="GO" id="GO:0006457">
    <property type="term" value="P:protein folding"/>
    <property type="evidence" value="ECO:0007669"/>
    <property type="project" value="TreeGrafter"/>
</dbReference>
<dbReference type="FunFam" id="2.60.40.790:FF:000013">
    <property type="entry name" value="Very-long-chain (3R)-3-hydroxyacyl-CoA dehydratase"/>
    <property type="match status" value="1"/>
</dbReference>
<dbReference type="PROSITE" id="PS51203">
    <property type="entry name" value="CS"/>
    <property type="match status" value="1"/>
</dbReference>
<feature type="compositionally biased region" description="Acidic residues" evidence="2">
    <location>
        <begin position="171"/>
        <end position="198"/>
    </location>
</feature>
<comment type="similarity">
    <text evidence="1">Belongs to the p23/wos2 family.</text>
</comment>
<reference evidence="4 5" key="1">
    <citation type="journal article" date="2014" name="BMC Genomics">
        <title>Adaptive genomic structural variation in the grape powdery mildew pathogen, Erysiphe necator.</title>
        <authorList>
            <person name="Jones L."/>
            <person name="Riaz S."/>
            <person name="Morales-Cruz A."/>
            <person name="Amrine K.C."/>
            <person name="McGuire B."/>
            <person name="Gubler W.D."/>
            <person name="Walker M.A."/>
            <person name="Cantu D."/>
        </authorList>
    </citation>
    <scope>NUCLEOTIDE SEQUENCE [LARGE SCALE GENOMIC DNA]</scope>
    <source>
        <strain evidence="5">c</strain>
    </source>
</reference>
<proteinExistence type="inferred from homology"/>
<dbReference type="InterPro" id="IPR007052">
    <property type="entry name" value="CS_dom"/>
</dbReference>
<dbReference type="GO" id="GO:0005829">
    <property type="term" value="C:cytosol"/>
    <property type="evidence" value="ECO:0007669"/>
    <property type="project" value="TreeGrafter"/>
</dbReference>
<dbReference type="EMBL" id="JNVN01001281">
    <property type="protein sequence ID" value="KHJ33705.1"/>
    <property type="molecule type" value="Genomic_DNA"/>
</dbReference>
<evidence type="ECO:0000313" key="4">
    <source>
        <dbReference type="EMBL" id="KHJ33705.1"/>
    </source>
</evidence>
<dbReference type="AlphaFoldDB" id="A0A0B1P8P2"/>
<sequence length="288" mass="31331">MSTPAAPEILWAQRSSTTDAAKNIIYLTISVPDVSPSDLKLDLKPQSITFAGNSSSQKRNYQVTLDLYAEIDTDETKINHTAKNIELVLRKKELKEEYWPRLIKDNKKLHFLKTDFDKWVDEDEQDGIPDENLANMGGIGGMPGMGDMSSMMGGGGGDFGSLDFSNLGGDMEGEEADAADDDDDDEEMPALEGEEEKDEPSASKSAEPAESSGKAKIEEPAKSKSSPSRGAGVNAQYALHVWDNQEDSHNPSLQDSYSLSRVSIVFVSTSLSPQRLISQSPPRLAQGV</sequence>
<organism evidence="4 5">
    <name type="scientific">Uncinula necator</name>
    <name type="common">Grape powdery mildew</name>
    <dbReference type="NCBI Taxonomy" id="52586"/>
    <lineage>
        <taxon>Eukaryota</taxon>
        <taxon>Fungi</taxon>
        <taxon>Dikarya</taxon>
        <taxon>Ascomycota</taxon>
        <taxon>Pezizomycotina</taxon>
        <taxon>Leotiomycetes</taxon>
        <taxon>Erysiphales</taxon>
        <taxon>Erysiphaceae</taxon>
        <taxon>Erysiphe</taxon>
    </lineage>
</organism>
<dbReference type="CDD" id="cd06465">
    <property type="entry name" value="p23_hB-ind1_like"/>
    <property type="match status" value="1"/>
</dbReference>
<accession>A0A0B1P8P2</accession>
<feature type="region of interest" description="Disordered" evidence="2">
    <location>
        <begin position="122"/>
        <end position="232"/>
    </location>
</feature>
<comment type="caution">
    <text evidence="4">The sequence shown here is derived from an EMBL/GenBank/DDBJ whole genome shotgun (WGS) entry which is preliminary data.</text>
</comment>
<dbReference type="GO" id="GO:0051087">
    <property type="term" value="F:protein-folding chaperone binding"/>
    <property type="evidence" value="ECO:0007669"/>
    <property type="project" value="TreeGrafter"/>
</dbReference>
<feature type="compositionally biased region" description="Low complexity" evidence="2">
    <location>
        <begin position="202"/>
        <end position="212"/>
    </location>
</feature>
<dbReference type="PANTHER" id="PTHR22932:SF1">
    <property type="entry name" value="CO-CHAPERONE PROTEIN DAF-41"/>
    <property type="match status" value="1"/>
</dbReference>
<evidence type="ECO:0000259" key="3">
    <source>
        <dbReference type="PROSITE" id="PS51203"/>
    </source>
</evidence>
<gene>
    <name evidence="4" type="ORF">EV44_g0700</name>
</gene>
<name>A0A0B1P8P2_UNCNE</name>
<feature type="domain" description="CS" evidence="3">
    <location>
        <begin position="4"/>
        <end position="103"/>
    </location>
</feature>
<dbReference type="Gene3D" id="2.60.40.790">
    <property type="match status" value="1"/>
</dbReference>
<evidence type="ECO:0000256" key="2">
    <source>
        <dbReference type="SAM" id="MobiDB-lite"/>
    </source>
</evidence>
<dbReference type="Proteomes" id="UP000030854">
    <property type="component" value="Unassembled WGS sequence"/>
</dbReference>
<dbReference type="HOGENOM" id="CLU_078883_0_0_1"/>
<dbReference type="GO" id="GO:0051879">
    <property type="term" value="F:Hsp90 protein binding"/>
    <property type="evidence" value="ECO:0007669"/>
    <property type="project" value="InterPro"/>
</dbReference>
<protein>
    <submittedName>
        <fullName evidence="4">Putative hsp90 associated co-chaperone</fullName>
    </submittedName>
</protein>
<dbReference type="InterPro" id="IPR008978">
    <property type="entry name" value="HSP20-like_chaperone"/>
</dbReference>
<dbReference type="GO" id="GO:0051131">
    <property type="term" value="P:chaperone-mediated protein complex assembly"/>
    <property type="evidence" value="ECO:0007669"/>
    <property type="project" value="TreeGrafter"/>
</dbReference>
<dbReference type="Pfam" id="PF04969">
    <property type="entry name" value="CS"/>
    <property type="match status" value="1"/>
</dbReference>
<dbReference type="STRING" id="52586.A0A0B1P8P2"/>
<dbReference type="PANTHER" id="PTHR22932">
    <property type="entry name" value="TELOMERASE-BINDING PROTEIN P23 HSP90 CO-CHAPERONE"/>
    <property type="match status" value="1"/>
</dbReference>
<evidence type="ECO:0000313" key="5">
    <source>
        <dbReference type="Proteomes" id="UP000030854"/>
    </source>
</evidence>
<feature type="compositionally biased region" description="Basic and acidic residues" evidence="2">
    <location>
        <begin position="213"/>
        <end position="222"/>
    </location>
</feature>
<evidence type="ECO:0000256" key="1">
    <source>
        <dbReference type="ARBA" id="ARBA00025733"/>
    </source>
</evidence>
<dbReference type="SUPFAM" id="SSF49764">
    <property type="entry name" value="HSP20-like chaperones"/>
    <property type="match status" value="1"/>
</dbReference>
<dbReference type="InterPro" id="IPR045250">
    <property type="entry name" value="p23-like"/>
</dbReference>